<sequence length="75" mass="8158">MNGEGARFWMGSRPSTPDSLPVIDRARAARNVIYAFGHGHSGLTGAPMTARMAAALLAQERPPIDPNPYRVARFH</sequence>
<dbReference type="Pfam" id="PF01266">
    <property type="entry name" value="DAO"/>
    <property type="match status" value="1"/>
</dbReference>
<dbReference type="Gene3D" id="3.50.50.60">
    <property type="entry name" value="FAD/NAD(P)-binding domain"/>
    <property type="match status" value="1"/>
</dbReference>
<evidence type="ECO:0000256" key="1">
    <source>
        <dbReference type="ARBA" id="ARBA00023002"/>
    </source>
</evidence>
<gene>
    <name evidence="3" type="ORF">L490_5174</name>
</gene>
<accession>A0ABR4RM10</accession>
<evidence type="ECO:0000313" key="3">
    <source>
        <dbReference type="EMBL" id="KCV38835.1"/>
    </source>
</evidence>
<protein>
    <submittedName>
        <fullName evidence="3">FAD dependent oxidoreductase domain protein</fullName>
    </submittedName>
</protein>
<dbReference type="InterPro" id="IPR036188">
    <property type="entry name" value="FAD/NAD-bd_sf"/>
</dbReference>
<comment type="caution">
    <text evidence="3">The sequence shown here is derived from an EMBL/GenBank/DDBJ whole genome shotgun (WGS) entry which is preliminary data.</text>
</comment>
<evidence type="ECO:0000259" key="2">
    <source>
        <dbReference type="Pfam" id="PF01266"/>
    </source>
</evidence>
<name>A0ABR4RM10_BORBO</name>
<reference evidence="3 4" key="1">
    <citation type="submission" date="2014-03" db="EMBL/GenBank/DDBJ databases">
        <title>Genome sequence of Bordetella bronchiseptica.</title>
        <authorList>
            <person name="Harvill E."/>
            <person name="Goodfield L.L."/>
            <person name="Ivanov Y.V."/>
            <person name="Meyer J.A."/>
            <person name="Muse S.J."/>
            <person name="Jacobs N."/>
            <person name="Bendor L."/>
            <person name="Smallridge W.E."/>
            <person name="Brinkac L.M."/>
            <person name="Sanka R."/>
            <person name="Kim M."/>
            <person name="Losada L."/>
        </authorList>
    </citation>
    <scope>NUCLEOTIDE SEQUENCE [LARGE SCALE GENOMIC DNA]</scope>
    <source>
        <strain evidence="3 4">00-P-2796</strain>
    </source>
</reference>
<keyword evidence="4" id="KW-1185">Reference proteome</keyword>
<feature type="domain" description="FAD dependent oxidoreductase" evidence="2">
    <location>
        <begin position="6"/>
        <end position="56"/>
    </location>
</feature>
<dbReference type="InterPro" id="IPR006076">
    <property type="entry name" value="FAD-dep_OxRdtase"/>
</dbReference>
<organism evidence="3 4">
    <name type="scientific">Bordetella bronchiseptica 00-P-2796</name>
    <dbReference type="NCBI Taxonomy" id="1331199"/>
    <lineage>
        <taxon>Bacteria</taxon>
        <taxon>Pseudomonadati</taxon>
        <taxon>Pseudomonadota</taxon>
        <taxon>Betaproteobacteria</taxon>
        <taxon>Burkholderiales</taxon>
        <taxon>Alcaligenaceae</taxon>
        <taxon>Bordetella</taxon>
    </lineage>
</organism>
<dbReference type="EMBL" id="JGWH01000004">
    <property type="protein sequence ID" value="KCV38835.1"/>
    <property type="molecule type" value="Genomic_DNA"/>
</dbReference>
<keyword evidence="1" id="KW-0560">Oxidoreductase</keyword>
<proteinExistence type="predicted"/>
<dbReference type="Proteomes" id="UP000025756">
    <property type="component" value="Unassembled WGS sequence"/>
</dbReference>
<dbReference type="SUPFAM" id="SSF51971">
    <property type="entry name" value="Nucleotide-binding domain"/>
    <property type="match status" value="1"/>
</dbReference>
<evidence type="ECO:0000313" key="4">
    <source>
        <dbReference type="Proteomes" id="UP000025756"/>
    </source>
</evidence>